<evidence type="ECO:0000256" key="1">
    <source>
        <dbReference type="ARBA" id="ARBA00004429"/>
    </source>
</evidence>
<dbReference type="GO" id="GO:0032977">
    <property type="term" value="F:membrane insertase activity"/>
    <property type="evidence" value="ECO:0007669"/>
    <property type="project" value="InterPro"/>
</dbReference>
<keyword evidence="4 13" id="KW-0813">Transport</keyword>
<dbReference type="PANTHER" id="PTHR12428">
    <property type="entry name" value="OXA1"/>
    <property type="match status" value="1"/>
</dbReference>
<evidence type="ECO:0000256" key="11">
    <source>
        <dbReference type="ARBA" id="ARBA00033245"/>
    </source>
</evidence>
<dbReference type="PRINTS" id="PR01900">
    <property type="entry name" value="YIDCPROTEIN"/>
</dbReference>
<evidence type="ECO:0000256" key="3">
    <source>
        <dbReference type="ARBA" id="ARBA00015325"/>
    </source>
</evidence>
<dbReference type="CDD" id="cd19961">
    <property type="entry name" value="EcYidC-like_peri"/>
    <property type="match status" value="1"/>
</dbReference>
<evidence type="ECO:0000256" key="9">
    <source>
        <dbReference type="ARBA" id="ARBA00023136"/>
    </source>
</evidence>
<dbReference type="EMBL" id="CP098242">
    <property type="protein sequence ID" value="WAW11261.1"/>
    <property type="molecule type" value="Genomic_DNA"/>
</dbReference>
<evidence type="ECO:0000256" key="2">
    <source>
        <dbReference type="ARBA" id="ARBA00010527"/>
    </source>
</evidence>
<keyword evidence="9 13" id="KW-0472">Membrane</keyword>
<dbReference type="InterPro" id="IPR038221">
    <property type="entry name" value="YidC_periplasmic_sf"/>
</dbReference>
<dbReference type="Gene3D" id="2.70.98.90">
    <property type="match status" value="1"/>
</dbReference>
<evidence type="ECO:0000313" key="16">
    <source>
        <dbReference type="EMBL" id="WAW11261.1"/>
    </source>
</evidence>
<dbReference type="AlphaFoldDB" id="A0A9E9LZB9"/>
<comment type="subcellular location">
    <subcellularLocation>
        <location evidence="1">Cell inner membrane</location>
        <topology evidence="1">Multi-pass membrane protein</topology>
    </subcellularLocation>
    <subcellularLocation>
        <location evidence="13">Cell membrane</location>
        <topology evidence="13">Multi-pass membrane protein</topology>
    </subcellularLocation>
</comment>
<dbReference type="InterPro" id="IPR019998">
    <property type="entry name" value="Membr_insert_YidC"/>
</dbReference>
<protein>
    <recommendedName>
        <fullName evidence="3 13">Membrane protein insertase YidC</fullName>
    </recommendedName>
    <alternativeName>
        <fullName evidence="12 13">Foldase YidC</fullName>
    </alternativeName>
    <alternativeName>
        <fullName evidence="13">Membrane protein YidC</fullName>
    </alternativeName>
    <alternativeName>
        <fullName evidence="11 13">membrane integrase YidC</fullName>
    </alternativeName>
</protein>
<accession>A0A9E9LZB9</accession>
<feature type="transmembrane region" description="Helical" evidence="13">
    <location>
        <begin position="437"/>
        <end position="458"/>
    </location>
</feature>
<evidence type="ECO:0000256" key="7">
    <source>
        <dbReference type="ARBA" id="ARBA00022927"/>
    </source>
</evidence>
<evidence type="ECO:0000256" key="4">
    <source>
        <dbReference type="ARBA" id="ARBA00022448"/>
    </source>
</evidence>
<dbReference type="NCBIfam" id="TIGR03592">
    <property type="entry name" value="yidC_oxa1_cterm"/>
    <property type="match status" value="1"/>
</dbReference>
<feature type="domain" description="Membrane insertase YidC/Oxa/ALB C-terminal" evidence="14">
    <location>
        <begin position="368"/>
        <end position="546"/>
    </location>
</feature>
<dbReference type="GO" id="GO:0051205">
    <property type="term" value="P:protein insertion into membrane"/>
    <property type="evidence" value="ECO:0007669"/>
    <property type="project" value="TreeGrafter"/>
</dbReference>
<evidence type="ECO:0000256" key="6">
    <source>
        <dbReference type="ARBA" id="ARBA00022692"/>
    </source>
</evidence>
<evidence type="ECO:0000256" key="5">
    <source>
        <dbReference type="ARBA" id="ARBA00022475"/>
    </source>
</evidence>
<dbReference type="KEGG" id="ovb:NB640_06435"/>
<dbReference type="PRINTS" id="PR00701">
    <property type="entry name" value="60KDINNERMP"/>
</dbReference>
<dbReference type="Pfam" id="PF02096">
    <property type="entry name" value="60KD_IMP"/>
    <property type="match status" value="1"/>
</dbReference>
<keyword evidence="6 13" id="KW-0812">Transmembrane</keyword>
<sequence>MDTKKRTTLWLILAIALFMLWDNWQVYQGGTSLFFRGGAKEAQTAKDKAGLPEVPIQTAAIPAAEEPEQNTAETKRVAPAKPAETITISTDVLVAKISTLGGVIEELELLPHRDNVDAEKHMKLFQKNEHLTYLAQTGLSGGAYPNHTTVYSVRPGSRTLGDANEIQLIMDAEQGGVRLTKTYTFHRNDYTIDIKHDVTNLGKDPIHPSVYLQLVRDDSKPEGQSRWISTFTGPAVYSAEDKFQKLDFDKIADGKAEFATKVDNGWIGMVQHYFVSAIIPKEEAARENFARKIDDHLFAFGSLVPVGTVEPHKTVTSESRLYAGPQESAVLEKTAPGLELVKDYGWLTIIAKPIFWLMVQIHKEVGNWGWTIILLTVLIKVAFVPLSAASYRSMARMKQHMPKIMELKDRYKDDKPRQNQVLMDYYKTEKINPVGGCLPVVIQIPVFISLYWVLLASIEIRNAPWLGWITDLAAPDPFYILPVLMAVSMFIQQKMSPPPPDPMQAKLMMTMPIIFSITFFFFPSGLVLYWVVNNILSILQQWWVTKRYMAGKIKEKPKAKGKS</sequence>
<evidence type="ECO:0000259" key="14">
    <source>
        <dbReference type="Pfam" id="PF02096"/>
    </source>
</evidence>
<keyword evidence="5 13" id="KW-1003">Cell membrane</keyword>
<evidence type="ECO:0000256" key="13">
    <source>
        <dbReference type="HAMAP-Rule" id="MF_01810"/>
    </source>
</evidence>
<evidence type="ECO:0000256" key="12">
    <source>
        <dbReference type="ARBA" id="ARBA00033342"/>
    </source>
</evidence>
<feature type="transmembrane region" description="Helical" evidence="13">
    <location>
        <begin position="368"/>
        <end position="391"/>
    </location>
</feature>
<dbReference type="RefSeq" id="WP_269310369.1">
    <property type="nucleotide sequence ID" value="NZ_CP098242.1"/>
</dbReference>
<comment type="subunit">
    <text evidence="13">Interacts with the Sec translocase complex via SecD. Specifically interacts with transmembrane segments of nascent integral membrane proteins during membrane integration.</text>
</comment>
<dbReference type="NCBIfam" id="TIGR03593">
    <property type="entry name" value="yidC_nterm"/>
    <property type="match status" value="1"/>
</dbReference>
<feature type="transmembrane region" description="Helical" evidence="13">
    <location>
        <begin position="507"/>
        <end position="532"/>
    </location>
</feature>
<evidence type="ECO:0000313" key="17">
    <source>
        <dbReference type="Proteomes" id="UP001156215"/>
    </source>
</evidence>
<comment type="caution">
    <text evidence="13">Lacks conserved residue(s) required for the propagation of feature annotation.</text>
</comment>
<dbReference type="GO" id="GO:0015031">
    <property type="term" value="P:protein transport"/>
    <property type="evidence" value="ECO:0007669"/>
    <property type="project" value="UniProtKB-KW"/>
</dbReference>
<keyword evidence="10 13" id="KW-0143">Chaperone</keyword>
<comment type="similarity">
    <text evidence="2 13">Belongs to the OXA1/ALB3/YidC family. Type 1 subfamily.</text>
</comment>
<dbReference type="InterPro" id="IPR001708">
    <property type="entry name" value="YidC/ALB3/OXA1/COX18"/>
</dbReference>
<evidence type="ECO:0000256" key="8">
    <source>
        <dbReference type="ARBA" id="ARBA00022989"/>
    </source>
</evidence>
<evidence type="ECO:0000256" key="10">
    <source>
        <dbReference type="ARBA" id="ARBA00023186"/>
    </source>
</evidence>
<name>A0A9E9LZB9_9BURK</name>
<keyword evidence="7 13" id="KW-0653">Protein transport</keyword>
<evidence type="ECO:0000259" key="15">
    <source>
        <dbReference type="Pfam" id="PF14849"/>
    </source>
</evidence>
<dbReference type="HAMAP" id="MF_01810">
    <property type="entry name" value="YidC_type1"/>
    <property type="match status" value="1"/>
</dbReference>
<keyword evidence="8 13" id="KW-1133">Transmembrane helix</keyword>
<reference evidence="16" key="1">
    <citation type="journal article" date="2022" name="Front. Microbiol.">
        <title>New perspectives on an old grouping: The genomic and phenotypic variability of Oxalobacter formigenes and the implications for calcium oxalate stone prevention.</title>
        <authorList>
            <person name="Chmiel J.A."/>
            <person name="Carr C."/>
            <person name="Stuivenberg G.A."/>
            <person name="Venema R."/>
            <person name="Chanyi R.M."/>
            <person name="Al K.F."/>
            <person name="Giguere D."/>
            <person name="Say H."/>
            <person name="Akouris P.P."/>
            <person name="Dominguez Romero S.A."/>
            <person name="Kwong A."/>
            <person name="Tai V."/>
            <person name="Koval S.F."/>
            <person name="Razvi H."/>
            <person name="Bjazevic J."/>
            <person name="Burton J.P."/>
        </authorList>
    </citation>
    <scope>NUCLEOTIDE SEQUENCE</scope>
    <source>
        <strain evidence="16">WoOx3</strain>
    </source>
</reference>
<dbReference type="NCBIfam" id="NF002353">
    <property type="entry name" value="PRK01318.1-4"/>
    <property type="match status" value="1"/>
</dbReference>
<dbReference type="Pfam" id="PF14849">
    <property type="entry name" value="YidC_periplas"/>
    <property type="match status" value="1"/>
</dbReference>
<dbReference type="PANTHER" id="PTHR12428:SF65">
    <property type="entry name" value="CYTOCHROME C OXIDASE ASSEMBLY PROTEIN COX18, MITOCHONDRIAL"/>
    <property type="match status" value="1"/>
</dbReference>
<feature type="domain" description="Membrane insertase YidC N-terminal" evidence="15">
    <location>
        <begin position="86"/>
        <end position="357"/>
    </location>
</feature>
<dbReference type="InterPro" id="IPR028055">
    <property type="entry name" value="YidC/Oxa/ALB_C"/>
</dbReference>
<dbReference type="CDD" id="cd20070">
    <property type="entry name" value="5TM_YidC_Alb3"/>
    <property type="match status" value="1"/>
</dbReference>
<organism evidence="16 17">
    <name type="scientific">Oxalobacter vibrioformis</name>
    <dbReference type="NCBI Taxonomy" id="933080"/>
    <lineage>
        <taxon>Bacteria</taxon>
        <taxon>Pseudomonadati</taxon>
        <taxon>Pseudomonadota</taxon>
        <taxon>Betaproteobacteria</taxon>
        <taxon>Burkholderiales</taxon>
        <taxon>Oxalobacteraceae</taxon>
        <taxon>Oxalobacter</taxon>
    </lineage>
</organism>
<dbReference type="InterPro" id="IPR028053">
    <property type="entry name" value="Membr_insert_YidC_N"/>
</dbReference>
<comment type="function">
    <text evidence="13">Required for the insertion and/or proper folding and/or complex formation of integral membrane proteins into the membrane. Involved in integration of membrane proteins that insert both dependently and independently of the Sec translocase complex, as well as at least some lipoproteins. Aids folding of multispanning membrane proteins.</text>
</comment>
<dbReference type="InterPro" id="IPR047196">
    <property type="entry name" value="YidC_ALB_C"/>
</dbReference>
<dbReference type="Proteomes" id="UP001156215">
    <property type="component" value="Chromosome"/>
</dbReference>
<keyword evidence="17" id="KW-1185">Reference proteome</keyword>
<dbReference type="GO" id="GO:0005886">
    <property type="term" value="C:plasma membrane"/>
    <property type="evidence" value="ECO:0007669"/>
    <property type="project" value="UniProtKB-SubCell"/>
</dbReference>
<gene>
    <name evidence="13 16" type="primary">yidC</name>
    <name evidence="16" type="ORF">NB640_06435</name>
</gene>
<proteinExistence type="inferred from homology"/>
<dbReference type="NCBIfam" id="NF002352">
    <property type="entry name" value="PRK01318.1-3"/>
    <property type="match status" value="1"/>
</dbReference>